<dbReference type="GO" id="GO:0006542">
    <property type="term" value="P:glutamine biosynthetic process"/>
    <property type="evidence" value="ECO:0007669"/>
    <property type="project" value="InterPro"/>
</dbReference>
<keyword evidence="7" id="KW-0479">Metal-binding</keyword>
<feature type="domain" description="GS catalytic" evidence="14">
    <location>
        <begin position="104"/>
        <end position="468"/>
    </location>
</feature>
<gene>
    <name evidence="15" type="ORF">SAMN05421686_10294</name>
</gene>
<feature type="binding site" evidence="7">
    <location>
        <position position="220"/>
    </location>
    <ligand>
        <name>Mg(2+)</name>
        <dbReference type="ChEBI" id="CHEBI:18420"/>
        <label>1</label>
    </ligand>
</feature>
<dbReference type="PANTHER" id="PTHR43407">
    <property type="entry name" value="GLUTAMINE SYNTHETASE"/>
    <property type="match status" value="1"/>
</dbReference>
<name>A0A1N7JLJ5_9GAMM</name>
<keyword evidence="7" id="KW-0460">Magnesium</keyword>
<dbReference type="PROSITE" id="PS00182">
    <property type="entry name" value="GLNA_ADENYLATION"/>
    <property type="match status" value="1"/>
</dbReference>
<evidence type="ECO:0000256" key="8">
    <source>
        <dbReference type="PIRSR" id="PIRSR604809-50"/>
    </source>
</evidence>
<reference evidence="16" key="1">
    <citation type="submission" date="2017-01" db="EMBL/GenBank/DDBJ databases">
        <authorList>
            <person name="Varghese N."/>
            <person name="Submissions S."/>
        </authorList>
    </citation>
    <scope>NUCLEOTIDE SEQUENCE [LARGE SCALE GENOMIC DNA]</scope>
    <source>
        <strain evidence="16">DSM 24913</strain>
    </source>
</reference>
<dbReference type="InterPro" id="IPR014746">
    <property type="entry name" value="Gln_synth/guanido_kin_cat_dom"/>
</dbReference>
<dbReference type="GO" id="GO:0046872">
    <property type="term" value="F:metal ion binding"/>
    <property type="evidence" value="ECO:0007669"/>
    <property type="project" value="UniProtKB-KW"/>
</dbReference>
<dbReference type="GO" id="GO:0019740">
    <property type="term" value="P:nitrogen utilization"/>
    <property type="evidence" value="ECO:0007669"/>
    <property type="project" value="TreeGrafter"/>
</dbReference>
<dbReference type="InterPro" id="IPR001637">
    <property type="entry name" value="Gln_synth_I_adenylation_site"/>
</dbReference>
<feature type="binding site" evidence="7">
    <location>
        <position position="357"/>
    </location>
    <ligand>
        <name>Mg(2+)</name>
        <dbReference type="ChEBI" id="CHEBI:18420"/>
        <label>1</label>
    </ligand>
</feature>
<feature type="binding site" evidence="6">
    <location>
        <position position="339"/>
    </location>
    <ligand>
        <name>ATP</name>
        <dbReference type="ChEBI" id="CHEBI:30616"/>
    </ligand>
</feature>
<dbReference type="InterPro" id="IPR008147">
    <property type="entry name" value="Gln_synt_N"/>
</dbReference>
<feature type="domain" description="GS beta-grasp" evidence="13">
    <location>
        <begin position="12"/>
        <end position="96"/>
    </location>
</feature>
<evidence type="ECO:0000256" key="3">
    <source>
        <dbReference type="ARBA" id="ARBA00021364"/>
    </source>
</evidence>
<dbReference type="AlphaFoldDB" id="A0A1N7JLJ5"/>
<evidence type="ECO:0000256" key="9">
    <source>
        <dbReference type="PROSITE-ProRule" id="PRU01330"/>
    </source>
</evidence>
<feature type="binding site" evidence="7">
    <location>
        <position position="269"/>
    </location>
    <ligand>
        <name>Mg(2+)</name>
        <dbReference type="ChEBI" id="CHEBI:18420"/>
        <label>1</label>
    </ligand>
</feature>
<comment type="catalytic activity">
    <reaction evidence="4 12">
        <text>L-glutamate + NH4(+) + ATP = L-glutamine + ADP + phosphate + H(+)</text>
        <dbReference type="Rhea" id="RHEA:16169"/>
        <dbReference type="ChEBI" id="CHEBI:15378"/>
        <dbReference type="ChEBI" id="CHEBI:28938"/>
        <dbReference type="ChEBI" id="CHEBI:29985"/>
        <dbReference type="ChEBI" id="CHEBI:30616"/>
        <dbReference type="ChEBI" id="CHEBI:43474"/>
        <dbReference type="ChEBI" id="CHEBI:58359"/>
        <dbReference type="ChEBI" id="CHEBI:456216"/>
        <dbReference type="EC" id="6.3.1.2"/>
    </reaction>
</comment>
<dbReference type="NCBIfam" id="NF007006">
    <property type="entry name" value="PRK09469.1"/>
    <property type="match status" value="1"/>
</dbReference>
<feature type="modified residue" description="O-AMP-tyrosine" evidence="8">
    <location>
        <position position="397"/>
    </location>
</feature>
<dbReference type="Pfam" id="PF03951">
    <property type="entry name" value="Gln-synt_N"/>
    <property type="match status" value="1"/>
</dbReference>
<evidence type="ECO:0000256" key="7">
    <source>
        <dbReference type="PIRSR" id="PIRSR604809-3"/>
    </source>
</evidence>
<evidence type="ECO:0000256" key="12">
    <source>
        <dbReference type="RuleBase" id="RU004356"/>
    </source>
</evidence>
<dbReference type="PROSITE" id="PS51987">
    <property type="entry name" value="GS_CATALYTIC"/>
    <property type="match status" value="1"/>
</dbReference>
<dbReference type="GO" id="GO:0005737">
    <property type="term" value="C:cytoplasm"/>
    <property type="evidence" value="ECO:0007669"/>
    <property type="project" value="UniProtKB-SubCell"/>
</dbReference>
<evidence type="ECO:0000259" key="14">
    <source>
        <dbReference type="PROSITE" id="PS51987"/>
    </source>
</evidence>
<evidence type="ECO:0000256" key="4">
    <source>
        <dbReference type="ARBA" id="ARBA00049436"/>
    </source>
</evidence>
<evidence type="ECO:0000313" key="15">
    <source>
        <dbReference type="EMBL" id="SIS50175.1"/>
    </source>
</evidence>
<keyword evidence="8" id="KW-0597">Phosphoprotein</keyword>
<dbReference type="InterPro" id="IPR004809">
    <property type="entry name" value="Gln_synth_I"/>
</dbReference>
<feature type="binding site" evidence="7">
    <location>
        <position position="129"/>
    </location>
    <ligand>
        <name>Mg(2+)</name>
        <dbReference type="ChEBI" id="CHEBI:18420"/>
        <label>1</label>
    </ligand>
</feature>
<dbReference type="EC" id="6.3.1.2" evidence="2 12"/>
<protein>
    <recommendedName>
        <fullName evidence="3 12">Glutamine synthetase</fullName>
        <ecNumber evidence="2 12">6.3.1.2</ecNumber>
    </recommendedName>
</protein>
<feature type="binding site" evidence="7">
    <location>
        <position position="131"/>
    </location>
    <ligand>
        <name>Mg(2+)</name>
        <dbReference type="ChEBI" id="CHEBI:18420"/>
        <label>1</label>
    </ligand>
</feature>
<dbReference type="Gene3D" id="3.10.20.70">
    <property type="entry name" value="Glutamine synthetase, N-terminal domain"/>
    <property type="match status" value="1"/>
</dbReference>
<dbReference type="EMBL" id="FTOH01000002">
    <property type="protein sequence ID" value="SIS50175.1"/>
    <property type="molecule type" value="Genomic_DNA"/>
</dbReference>
<dbReference type="PROSITE" id="PS00181">
    <property type="entry name" value="GLNA_ATP"/>
    <property type="match status" value="1"/>
</dbReference>
<sequence>MSENTLNLIKENEVTWVDLRFTDTKGKEQHVTIPASYVDEEFFETGQMFDGSSISGWKGINESDMILMPDDETAYMDPFTEDATLILRCDIIEPSTMQGYERDPRSVAKRAEAYLQSTGLGDTAFFGPEPEFFIFDDVTWGSDMQGNFYKINSDEGAWATASKVEGGNLGHRPRVKGGYFPVPPVDSLHDIRAAMCNTLIAIGQDVEVHHHEVANAGQNEIGVKFNTLVKKADEVQTLKYVIHNVAAAYGKTATFMPKPIVGDNGSGMHVHQSFWKDGENQFAGDGYAGLSETALFYIGGIIKHAKALNAFTNPSTNSYKRLIPGFEAPVMLAYSARNRSASIRIPYVASPKGKRIEARFPDPTANPYLAFAAMLMAGLDGVKNKIHPGDAADKDLYDLPAEEAAQIPQVCGSLREALESLEADKDFLTAGGVFTEDMIEAYIELKMEEVHRVEHTTHPVEFDMYYSV</sequence>
<feature type="binding site" evidence="6">
    <location>
        <position position="207"/>
    </location>
    <ligand>
        <name>ATP</name>
        <dbReference type="ChEBI" id="CHEBI:30616"/>
    </ligand>
</feature>
<dbReference type="Pfam" id="PF00120">
    <property type="entry name" value="Gln-synt_C"/>
    <property type="match status" value="1"/>
</dbReference>
<dbReference type="FunFam" id="3.30.590.10:FF:000001">
    <property type="entry name" value="Glutamine synthetase"/>
    <property type="match status" value="1"/>
</dbReference>
<dbReference type="Gene3D" id="3.30.590.10">
    <property type="entry name" value="Glutamine synthetase/guanido kinase, catalytic domain"/>
    <property type="match status" value="1"/>
</dbReference>
<dbReference type="NCBIfam" id="TIGR00653">
    <property type="entry name" value="GlnA"/>
    <property type="match status" value="1"/>
</dbReference>
<dbReference type="InterPro" id="IPR027303">
    <property type="entry name" value="Gln_synth_gly_rich_site"/>
</dbReference>
<dbReference type="OrthoDB" id="9807095at2"/>
<dbReference type="InterPro" id="IPR008146">
    <property type="entry name" value="Gln_synth_cat_dom"/>
</dbReference>
<feature type="binding site" evidence="5">
    <location>
        <begin position="264"/>
        <end position="265"/>
    </location>
    <ligand>
        <name>L-glutamate</name>
        <dbReference type="ChEBI" id="CHEBI:29985"/>
    </ligand>
</feature>
<dbReference type="InterPro" id="IPR027302">
    <property type="entry name" value="Gln_synth_N_conserv_site"/>
</dbReference>
<evidence type="ECO:0000256" key="6">
    <source>
        <dbReference type="PIRSR" id="PIRSR604809-2"/>
    </source>
</evidence>
<feature type="binding site" evidence="5">
    <location>
        <position position="339"/>
    </location>
    <ligand>
        <name>L-glutamate</name>
        <dbReference type="ChEBI" id="CHEBI:29985"/>
    </ligand>
</feature>
<organism evidence="15 16">
    <name type="scientific">Thalassolituus maritimus</name>
    <dbReference type="NCBI Taxonomy" id="484498"/>
    <lineage>
        <taxon>Bacteria</taxon>
        <taxon>Pseudomonadati</taxon>
        <taxon>Pseudomonadota</taxon>
        <taxon>Gammaproteobacteria</taxon>
        <taxon>Oceanospirillales</taxon>
        <taxon>Oceanospirillaceae</taxon>
        <taxon>Thalassolituus</taxon>
    </lineage>
</organism>
<keyword evidence="16" id="KW-1185">Reference proteome</keyword>
<feature type="binding site" evidence="5">
    <location>
        <position position="321"/>
    </location>
    <ligand>
        <name>L-glutamate</name>
        <dbReference type="ChEBI" id="CHEBI:29985"/>
    </ligand>
</feature>
<dbReference type="RefSeq" id="WP_076514264.1">
    <property type="nucleotide sequence ID" value="NZ_FTOH01000002.1"/>
</dbReference>
<dbReference type="PROSITE" id="PS51986">
    <property type="entry name" value="GS_BETA_GRASP"/>
    <property type="match status" value="1"/>
</dbReference>
<comment type="similarity">
    <text evidence="1 9 10">Belongs to the glutamine synthetase family.</text>
</comment>
<evidence type="ECO:0000256" key="10">
    <source>
        <dbReference type="RuleBase" id="RU000384"/>
    </source>
</evidence>
<evidence type="ECO:0000256" key="11">
    <source>
        <dbReference type="RuleBase" id="RU000387"/>
    </source>
</evidence>
<proteinExistence type="inferred from homology"/>
<evidence type="ECO:0000256" key="5">
    <source>
        <dbReference type="PIRSR" id="PIRSR604809-1"/>
    </source>
</evidence>
<comment type="cofactor">
    <cofactor evidence="7">
        <name>Mg(2+)</name>
        <dbReference type="ChEBI" id="CHEBI:18420"/>
    </cofactor>
    <text evidence="7">Binds 2 Mg(2+) ions per subunit.</text>
</comment>
<feature type="binding site" evidence="6">
    <location>
        <begin position="271"/>
        <end position="273"/>
    </location>
    <ligand>
        <name>ATP</name>
        <dbReference type="ChEBI" id="CHEBI:30616"/>
    </ligand>
</feature>
<dbReference type="SUPFAM" id="SSF54368">
    <property type="entry name" value="Glutamine synthetase, N-terminal domain"/>
    <property type="match status" value="1"/>
</dbReference>
<comment type="subunit">
    <text evidence="11">Oligomer of 12 subunits arranged in the form of two hexagons.</text>
</comment>
<dbReference type="SUPFAM" id="SSF55931">
    <property type="entry name" value="Glutamine synthetase/guanido kinase"/>
    <property type="match status" value="1"/>
</dbReference>
<dbReference type="SMART" id="SM01230">
    <property type="entry name" value="Gln-synt_C"/>
    <property type="match status" value="1"/>
</dbReference>
<dbReference type="InterPro" id="IPR036651">
    <property type="entry name" value="Gln_synt_N_sf"/>
</dbReference>
<keyword evidence="11" id="KW-0963">Cytoplasm</keyword>
<dbReference type="GO" id="GO:0004356">
    <property type="term" value="F:glutamine synthetase activity"/>
    <property type="evidence" value="ECO:0007669"/>
    <property type="project" value="UniProtKB-EC"/>
</dbReference>
<dbReference type="PANTHER" id="PTHR43407:SF2">
    <property type="entry name" value="GLUTAMINE SYNTHETASE"/>
    <property type="match status" value="1"/>
</dbReference>
<dbReference type="Proteomes" id="UP000185639">
    <property type="component" value="Unassembled WGS sequence"/>
</dbReference>
<feature type="binding site" evidence="5">
    <location>
        <position position="359"/>
    </location>
    <ligand>
        <name>L-glutamate</name>
        <dbReference type="ChEBI" id="CHEBI:29985"/>
    </ligand>
</feature>
<keyword evidence="6 12" id="KW-0547">Nucleotide-binding</keyword>
<feature type="binding site" evidence="5">
    <location>
        <position position="327"/>
    </location>
    <ligand>
        <name>L-glutamate</name>
        <dbReference type="ChEBI" id="CHEBI:29985"/>
    </ligand>
</feature>
<dbReference type="PROSITE" id="PS00180">
    <property type="entry name" value="GLNA_1"/>
    <property type="match status" value="1"/>
</dbReference>
<feature type="binding site" evidence="6">
    <location>
        <position position="352"/>
    </location>
    <ligand>
        <name>ATP</name>
        <dbReference type="ChEBI" id="CHEBI:30616"/>
    </ligand>
</feature>
<accession>A0A1N7JLJ5</accession>
<keyword evidence="6 12" id="KW-0067">ATP-binding</keyword>
<evidence type="ECO:0000259" key="13">
    <source>
        <dbReference type="PROSITE" id="PS51986"/>
    </source>
</evidence>
<dbReference type="GO" id="GO:0005524">
    <property type="term" value="F:ATP binding"/>
    <property type="evidence" value="ECO:0007669"/>
    <property type="project" value="UniProtKB-KW"/>
</dbReference>
<evidence type="ECO:0000256" key="2">
    <source>
        <dbReference type="ARBA" id="ARBA00012937"/>
    </source>
</evidence>
<evidence type="ECO:0000256" key="1">
    <source>
        <dbReference type="ARBA" id="ARBA00009897"/>
    </source>
</evidence>
<comment type="subcellular location">
    <subcellularLocation>
        <location evidence="11">Cytoplasm</location>
    </subcellularLocation>
</comment>
<dbReference type="FunFam" id="3.10.20.70:FF:000001">
    <property type="entry name" value="Glutamine synthetase"/>
    <property type="match status" value="1"/>
</dbReference>
<keyword evidence="12" id="KW-0436">Ligase</keyword>
<feature type="binding site" evidence="7">
    <location>
        <position position="212"/>
    </location>
    <ligand>
        <name>Mg(2+)</name>
        <dbReference type="ChEBI" id="CHEBI:18420"/>
        <label>1</label>
    </ligand>
</feature>
<evidence type="ECO:0000313" key="16">
    <source>
        <dbReference type="Proteomes" id="UP000185639"/>
    </source>
</evidence>
<dbReference type="GO" id="GO:0016020">
    <property type="term" value="C:membrane"/>
    <property type="evidence" value="ECO:0007669"/>
    <property type="project" value="TreeGrafter"/>
</dbReference>
<dbReference type="STRING" id="484498.SAMN05421686_10294"/>